<comment type="caution">
    <text evidence="2">The sequence shown here is derived from an EMBL/GenBank/DDBJ whole genome shotgun (WGS) entry which is preliminary data.</text>
</comment>
<dbReference type="OrthoDB" id="2680376at2759"/>
<evidence type="ECO:0000313" key="3">
    <source>
        <dbReference type="Proteomes" id="UP000823399"/>
    </source>
</evidence>
<evidence type="ECO:0000256" key="1">
    <source>
        <dbReference type="SAM" id="Phobius"/>
    </source>
</evidence>
<dbReference type="RefSeq" id="XP_041286874.1">
    <property type="nucleotide sequence ID" value="XM_041429833.1"/>
</dbReference>
<dbReference type="Proteomes" id="UP000823399">
    <property type="component" value="Unassembled WGS sequence"/>
</dbReference>
<protein>
    <submittedName>
        <fullName evidence="2">Uncharacterized protein</fullName>
    </submittedName>
</protein>
<sequence>MWYEQRSIAWVIIATTAFGFLFYSLTVMACLISPACPFQTPTSTMLRMSHIDRVLHLLFKQASSYFQQLTKSLHSMLERLLDIFRPGWNRLSEVSRGPVHAIGAFAQRFLQQLITGLHNWLRFVPRFSTKVVDSEAQLLGPNLDAWSGNDHILALPDIPTSNLEAPSVKWLLETSTDPEVFLAAASLVPQVEWPLDFDVSDMLHQLYDTYTSCVGFHGQVIPSLKGKASACSVAMSHLYCGRVLQAYPTRGEFLGCSKRDYDTFLQMTQRDIDKADKMVLTAAMNLCLPQDGDDSFGWIFLYGCPDSVVEWLSHSLPYYFVTRRTNEGMQEIGTNVISKLLSSTSSPSNQIIANCTLLACVMIGVQFDKKDIIRIDKSSALPRFANTLLEQFEITLRTRYGGDLSDDSTASASCDYILIEVICLVLESAKDYYNSSSSLHAMRNLDVCRKIDSRIRSSRAEQNSPRYLLEEMQNALPNALRFTLTAAKISRDPVKLWHCQCLGTGDSHSPEDFDWLVDYLDECIRFDEKEVSFDILLVLFVIKVRYSPAKQHQFFSSLVTCLHTDELRHAALRLAHSAREDIVLIDAIDDAELQNMILTEFSPAILSAVRPQPGVTPSYDSPEGFARDQSDLCYLELLFALARNSNWHLYLFVDQHIDRCISMVAKYHVGKHAFYLAGILLRIASEHPLVTSLNSITEWRWWNLMRSAWSHASSTTNDIHCFEFLPVLVEGTKRYMRIAAQESYSYVGGQFDLENLIRHADSVLNAPEVRDSQQGEGESVAVAVKELRTAASDMLEKLVSSQGVASA</sequence>
<feature type="transmembrane region" description="Helical" evidence="1">
    <location>
        <begin position="7"/>
        <end position="35"/>
    </location>
</feature>
<keyword evidence="3" id="KW-1185">Reference proteome</keyword>
<proteinExistence type="predicted"/>
<reference evidence="2" key="1">
    <citation type="journal article" date="2020" name="New Phytol.">
        <title>Comparative genomics reveals dynamic genome evolution in host specialist ectomycorrhizal fungi.</title>
        <authorList>
            <person name="Lofgren L.A."/>
            <person name="Nguyen N.H."/>
            <person name="Vilgalys R."/>
            <person name="Ruytinx J."/>
            <person name="Liao H.L."/>
            <person name="Branco S."/>
            <person name="Kuo A."/>
            <person name="LaButti K."/>
            <person name="Lipzen A."/>
            <person name="Andreopoulos W."/>
            <person name="Pangilinan J."/>
            <person name="Riley R."/>
            <person name="Hundley H."/>
            <person name="Na H."/>
            <person name="Barry K."/>
            <person name="Grigoriev I.V."/>
            <person name="Stajich J.E."/>
            <person name="Kennedy P.G."/>
        </authorList>
    </citation>
    <scope>NUCLEOTIDE SEQUENCE</scope>
    <source>
        <strain evidence="2">FC423</strain>
    </source>
</reference>
<accession>A0A9P7EUW3</accession>
<organism evidence="2 3">
    <name type="scientific">Suillus discolor</name>
    <dbReference type="NCBI Taxonomy" id="1912936"/>
    <lineage>
        <taxon>Eukaryota</taxon>
        <taxon>Fungi</taxon>
        <taxon>Dikarya</taxon>
        <taxon>Basidiomycota</taxon>
        <taxon>Agaricomycotina</taxon>
        <taxon>Agaricomycetes</taxon>
        <taxon>Agaricomycetidae</taxon>
        <taxon>Boletales</taxon>
        <taxon>Suillineae</taxon>
        <taxon>Suillaceae</taxon>
        <taxon>Suillus</taxon>
    </lineage>
</organism>
<dbReference type="EMBL" id="JABBWM010000090">
    <property type="protein sequence ID" value="KAG2092501.1"/>
    <property type="molecule type" value="Genomic_DNA"/>
</dbReference>
<dbReference type="PROSITE" id="PS51257">
    <property type="entry name" value="PROKAR_LIPOPROTEIN"/>
    <property type="match status" value="1"/>
</dbReference>
<name>A0A9P7EUW3_9AGAM</name>
<keyword evidence="1" id="KW-1133">Transmembrane helix</keyword>
<gene>
    <name evidence="2" type="ORF">F5147DRAFT_433605</name>
</gene>
<keyword evidence="1" id="KW-0472">Membrane</keyword>
<dbReference type="AlphaFoldDB" id="A0A9P7EUW3"/>
<evidence type="ECO:0000313" key="2">
    <source>
        <dbReference type="EMBL" id="KAG2092501.1"/>
    </source>
</evidence>
<keyword evidence="1" id="KW-0812">Transmembrane</keyword>
<dbReference type="GeneID" id="64692092"/>